<dbReference type="Proteomes" id="UP000607653">
    <property type="component" value="Unassembled WGS sequence"/>
</dbReference>
<evidence type="ECO:0000313" key="2">
    <source>
        <dbReference type="Proteomes" id="UP000607653"/>
    </source>
</evidence>
<proteinExistence type="predicted"/>
<evidence type="ECO:0000313" key="1">
    <source>
        <dbReference type="EMBL" id="DAD37510.1"/>
    </source>
</evidence>
<comment type="caution">
    <text evidence="1">The sequence shown here is derived from an EMBL/GenBank/DDBJ whole genome shotgun (WGS) entry which is preliminary data.</text>
</comment>
<reference evidence="1 2" key="1">
    <citation type="journal article" date="2020" name="Mol. Biol. Evol.">
        <title>Distinct Expression and Methylation Patterns for Genes with Different Fates following a Single Whole-Genome Duplication in Flowering Plants.</title>
        <authorList>
            <person name="Shi T."/>
            <person name="Rahmani R.S."/>
            <person name="Gugger P.F."/>
            <person name="Wang M."/>
            <person name="Li H."/>
            <person name="Zhang Y."/>
            <person name="Li Z."/>
            <person name="Wang Q."/>
            <person name="Van de Peer Y."/>
            <person name="Marchal K."/>
            <person name="Chen J."/>
        </authorList>
    </citation>
    <scope>NUCLEOTIDE SEQUENCE [LARGE SCALE GENOMIC DNA]</scope>
    <source>
        <tissue evidence="1">Leaf</tissue>
    </source>
</reference>
<accession>A0A822YYC5</accession>
<gene>
    <name evidence="1" type="ORF">HUJ06_008151</name>
</gene>
<name>A0A822YYC5_NELNU</name>
<organism evidence="1 2">
    <name type="scientific">Nelumbo nucifera</name>
    <name type="common">Sacred lotus</name>
    <dbReference type="NCBI Taxonomy" id="4432"/>
    <lineage>
        <taxon>Eukaryota</taxon>
        <taxon>Viridiplantae</taxon>
        <taxon>Streptophyta</taxon>
        <taxon>Embryophyta</taxon>
        <taxon>Tracheophyta</taxon>
        <taxon>Spermatophyta</taxon>
        <taxon>Magnoliopsida</taxon>
        <taxon>Proteales</taxon>
        <taxon>Nelumbonaceae</taxon>
        <taxon>Nelumbo</taxon>
    </lineage>
</organism>
<keyword evidence="2" id="KW-1185">Reference proteome</keyword>
<sequence length="55" mass="6067">MTPSTTDDSPLPRCAVHVQAVWSCPRSCRGMENMFFDDVSICSGNVAKADEWDCV</sequence>
<protein>
    <submittedName>
        <fullName evidence="1">Uncharacterized protein</fullName>
    </submittedName>
</protein>
<dbReference type="EMBL" id="DUZY01000004">
    <property type="protein sequence ID" value="DAD37510.1"/>
    <property type="molecule type" value="Genomic_DNA"/>
</dbReference>
<dbReference type="AlphaFoldDB" id="A0A822YYC5"/>